<comment type="caution">
    <text evidence="2">The sequence shown here is derived from an EMBL/GenBank/DDBJ whole genome shotgun (WGS) entry which is preliminary data.</text>
</comment>
<gene>
    <name evidence="2" type="ORF">KIW84_024287</name>
</gene>
<accession>A0A9D5B7I9</accession>
<dbReference type="EMBL" id="JAMSHJ010000002">
    <property type="protein sequence ID" value="KAI5438487.1"/>
    <property type="molecule type" value="Genomic_DNA"/>
</dbReference>
<protein>
    <submittedName>
        <fullName evidence="2">Uncharacterized protein</fullName>
    </submittedName>
</protein>
<proteinExistence type="predicted"/>
<evidence type="ECO:0000256" key="1">
    <source>
        <dbReference type="SAM" id="MobiDB-lite"/>
    </source>
</evidence>
<organism evidence="2 3">
    <name type="scientific">Pisum sativum</name>
    <name type="common">Garden pea</name>
    <name type="synonym">Lathyrus oleraceus</name>
    <dbReference type="NCBI Taxonomy" id="3888"/>
    <lineage>
        <taxon>Eukaryota</taxon>
        <taxon>Viridiplantae</taxon>
        <taxon>Streptophyta</taxon>
        <taxon>Embryophyta</taxon>
        <taxon>Tracheophyta</taxon>
        <taxon>Spermatophyta</taxon>
        <taxon>Magnoliopsida</taxon>
        <taxon>eudicotyledons</taxon>
        <taxon>Gunneridae</taxon>
        <taxon>Pentapetalae</taxon>
        <taxon>rosids</taxon>
        <taxon>fabids</taxon>
        <taxon>Fabales</taxon>
        <taxon>Fabaceae</taxon>
        <taxon>Papilionoideae</taxon>
        <taxon>50 kb inversion clade</taxon>
        <taxon>NPAAA clade</taxon>
        <taxon>Hologalegina</taxon>
        <taxon>IRL clade</taxon>
        <taxon>Fabeae</taxon>
        <taxon>Lathyrus</taxon>
    </lineage>
</organism>
<dbReference type="Gramene" id="Psat02G0428700-T1">
    <property type="protein sequence ID" value="KAI5438487.1"/>
    <property type="gene ID" value="KIW84_024287"/>
</dbReference>
<reference evidence="2 3" key="1">
    <citation type="journal article" date="2022" name="Nat. Genet.">
        <title>Improved pea reference genome and pan-genome highlight genomic features and evolutionary characteristics.</title>
        <authorList>
            <person name="Yang T."/>
            <person name="Liu R."/>
            <person name="Luo Y."/>
            <person name="Hu S."/>
            <person name="Wang D."/>
            <person name="Wang C."/>
            <person name="Pandey M.K."/>
            <person name="Ge S."/>
            <person name="Xu Q."/>
            <person name="Li N."/>
            <person name="Li G."/>
            <person name="Huang Y."/>
            <person name="Saxena R.K."/>
            <person name="Ji Y."/>
            <person name="Li M."/>
            <person name="Yan X."/>
            <person name="He Y."/>
            <person name="Liu Y."/>
            <person name="Wang X."/>
            <person name="Xiang C."/>
            <person name="Varshney R.K."/>
            <person name="Ding H."/>
            <person name="Gao S."/>
            <person name="Zong X."/>
        </authorList>
    </citation>
    <scope>NUCLEOTIDE SEQUENCE [LARGE SCALE GENOMIC DNA]</scope>
    <source>
        <strain evidence="2 3">cv. Zhongwan 6</strain>
    </source>
</reference>
<sequence length="170" mass="20047">MVSSSHLSIFLRLPQPIPQDISLRFSQVNISRYRSIDGSDDSDYEFNAITFDDSEEEWALGLDDGFDMDDKQNDDNGQKRHAIFALRFKNQHPEEFVDDYYSKDTYVTCYSFNVSPINGHDMWPKVDVEEMLPPTYKRGLGRPKNMRRREPDEDPSKGRTLLYKIWYTWS</sequence>
<feature type="region of interest" description="Disordered" evidence="1">
    <location>
        <begin position="135"/>
        <end position="156"/>
    </location>
</feature>
<evidence type="ECO:0000313" key="3">
    <source>
        <dbReference type="Proteomes" id="UP001058974"/>
    </source>
</evidence>
<name>A0A9D5B7I9_PEA</name>
<keyword evidence="3" id="KW-1185">Reference proteome</keyword>
<dbReference type="Proteomes" id="UP001058974">
    <property type="component" value="Chromosome 2"/>
</dbReference>
<evidence type="ECO:0000313" key="2">
    <source>
        <dbReference type="EMBL" id="KAI5438487.1"/>
    </source>
</evidence>
<dbReference type="AlphaFoldDB" id="A0A9D5B7I9"/>